<sequence length="64" mass="7528">MIPAMNKNQCDSLTEDLTEEELAVLDECMSKIRQHVDKNIDRANDPKAVSRLLTFRWYVNKNFQ</sequence>
<organism evidence="1 2">
    <name type="scientific">Marinoscillum furvescens DSM 4134</name>
    <dbReference type="NCBI Taxonomy" id="1122208"/>
    <lineage>
        <taxon>Bacteria</taxon>
        <taxon>Pseudomonadati</taxon>
        <taxon>Bacteroidota</taxon>
        <taxon>Cytophagia</taxon>
        <taxon>Cytophagales</taxon>
        <taxon>Reichenbachiellaceae</taxon>
        <taxon>Marinoscillum</taxon>
    </lineage>
</organism>
<comment type="caution">
    <text evidence="1">The sequence shown here is derived from an EMBL/GenBank/DDBJ whole genome shotgun (WGS) entry which is preliminary data.</text>
</comment>
<reference evidence="1 2" key="1">
    <citation type="submission" date="2018-07" db="EMBL/GenBank/DDBJ databases">
        <title>Genomic Encyclopedia of Type Strains, Phase IV (KMG-IV): sequencing the most valuable type-strain genomes for metagenomic binning, comparative biology and taxonomic classification.</title>
        <authorList>
            <person name="Goeker M."/>
        </authorList>
    </citation>
    <scope>NUCLEOTIDE SEQUENCE [LARGE SCALE GENOMIC DNA]</scope>
    <source>
        <strain evidence="1 2">DSM 4134</strain>
    </source>
</reference>
<evidence type="ECO:0000313" key="2">
    <source>
        <dbReference type="Proteomes" id="UP000256779"/>
    </source>
</evidence>
<dbReference type="AlphaFoldDB" id="A0A3D9KX24"/>
<name>A0A3D9KX24_MARFU</name>
<evidence type="ECO:0000313" key="1">
    <source>
        <dbReference type="EMBL" id="RED91902.1"/>
    </source>
</evidence>
<gene>
    <name evidence="1" type="ORF">C7460_13519</name>
</gene>
<proteinExistence type="predicted"/>
<dbReference type="EMBL" id="QREG01000035">
    <property type="protein sequence ID" value="RED91902.1"/>
    <property type="molecule type" value="Genomic_DNA"/>
</dbReference>
<keyword evidence="2" id="KW-1185">Reference proteome</keyword>
<dbReference type="Proteomes" id="UP000256779">
    <property type="component" value="Unassembled WGS sequence"/>
</dbReference>
<protein>
    <submittedName>
        <fullName evidence="1">Uncharacterized protein</fullName>
    </submittedName>
</protein>
<accession>A0A3D9KX24</accession>